<evidence type="ECO:0000313" key="6">
    <source>
        <dbReference type="Proteomes" id="UP000241848"/>
    </source>
</evidence>
<dbReference type="Proteomes" id="UP000241848">
    <property type="component" value="Unassembled WGS sequence"/>
</dbReference>
<dbReference type="InterPro" id="IPR037171">
    <property type="entry name" value="NagB/RpiA_transferase-like"/>
</dbReference>
<dbReference type="PIRSF" id="PIRSF000858">
    <property type="entry name" value="SCOT-t"/>
    <property type="match status" value="1"/>
</dbReference>
<dbReference type="GO" id="GO:0046952">
    <property type="term" value="P:ketone body catabolic process"/>
    <property type="evidence" value="ECO:0007669"/>
    <property type="project" value="InterPro"/>
</dbReference>
<evidence type="ECO:0000256" key="4">
    <source>
        <dbReference type="PIRSR" id="PIRSR000858-1"/>
    </source>
</evidence>
<dbReference type="PANTHER" id="PTHR43293">
    <property type="entry name" value="ACETATE COA-TRANSFERASE YDIF"/>
    <property type="match status" value="1"/>
</dbReference>
<evidence type="ECO:0000256" key="2">
    <source>
        <dbReference type="ARBA" id="ARBA00022679"/>
    </source>
</evidence>
<dbReference type="InterPro" id="IPR004165">
    <property type="entry name" value="CoA_trans_fam_I"/>
</dbReference>
<dbReference type="AlphaFoldDB" id="A0A2T2WJR8"/>
<reference evidence="5 6" key="1">
    <citation type="journal article" date="2014" name="BMC Genomics">
        <title>Comparison of environmental and isolate Sulfobacillus genomes reveals diverse carbon, sulfur, nitrogen, and hydrogen metabolisms.</title>
        <authorList>
            <person name="Justice N.B."/>
            <person name="Norman A."/>
            <person name="Brown C.T."/>
            <person name="Singh A."/>
            <person name="Thomas B.C."/>
            <person name="Banfield J.F."/>
        </authorList>
    </citation>
    <scope>NUCLEOTIDE SEQUENCE [LARGE SCALE GENOMIC DNA]</scope>
    <source>
        <strain evidence="5">AMDSBA3</strain>
    </source>
</reference>
<evidence type="ECO:0000313" key="5">
    <source>
        <dbReference type="EMBL" id="PSR22488.1"/>
    </source>
</evidence>
<dbReference type="PANTHER" id="PTHR43293:SF1">
    <property type="entry name" value="ACETATE COA-TRANSFERASE YDIF"/>
    <property type="match status" value="1"/>
</dbReference>
<dbReference type="SUPFAM" id="SSF100950">
    <property type="entry name" value="NagB/RpiA/CoA transferase-like"/>
    <property type="match status" value="2"/>
</dbReference>
<evidence type="ECO:0000256" key="1">
    <source>
        <dbReference type="ARBA" id="ARBA00007154"/>
    </source>
</evidence>
<comment type="caution">
    <text evidence="5">The sequence shown here is derived from an EMBL/GenBank/DDBJ whole genome shotgun (WGS) entry which is preliminary data.</text>
</comment>
<dbReference type="SMART" id="SM00882">
    <property type="entry name" value="CoA_trans"/>
    <property type="match status" value="1"/>
</dbReference>
<proteinExistence type="inferred from homology"/>
<dbReference type="InterPro" id="IPR014388">
    <property type="entry name" value="3-oxoacid_CoA-transferase"/>
</dbReference>
<accession>A0A2T2WJR8</accession>
<feature type="active site" description="5-glutamyl coenzyme A thioester intermediate" evidence="4">
    <location>
        <position position="326"/>
    </location>
</feature>
<dbReference type="GO" id="GO:0008410">
    <property type="term" value="F:CoA-transferase activity"/>
    <property type="evidence" value="ECO:0007669"/>
    <property type="project" value="InterPro"/>
</dbReference>
<sequence length="529" mass="57384">MQFVDASVVAEEIQDGQHLLTIGMTLTSASEAVLSAIEERFLASGHPRDLTLIHCEGQSDRVGGIQHLAHEGLVRRIIGSHWGLAPKWMELIDENGVDAYCLPQGQMTHWLRSMASGLPGHLTTIGLGTFVDPRQGGGKMNQRTQPLADLIEVVELKGQEYLWIDAVPIDWVFIRGTRADLVGNVSAEQEAMKLEVLPGVFAARRFNGRVVAQVKEVVARGTLNPRIVEVPGAHVDYVVTARDVAQFHRQSAGWVYDPAFSEWGWDASLKVGTVSALDVRRLIGRRAVGELTPHAIINLGTGIPNDVIGSEILAEGADDLVTVTVESGIYGGSPTGGVNFGIARHPDAIIEHTYQFDFYNGHGVDVTFMGFGEVDARGNVNATKLGSLVTGAGGFIDITQAAKKVVFCGTFTAQGLRVQIDGGELTIAAEGRVEKFVPEVQQVSFNGSRALNAGQQVVIVTERAVFVLTQTGWELRELAPGVDLDRQVLACMGFRPRIARPLKQMDGRIFREGQVGLLEQLNRYKEALS</sequence>
<dbReference type="Pfam" id="PF01144">
    <property type="entry name" value="CoA_trans"/>
    <property type="match status" value="1"/>
</dbReference>
<gene>
    <name evidence="5" type="ORF">C7B45_06610</name>
</gene>
<name>A0A2T2WJR8_9FIRM</name>
<protein>
    <submittedName>
        <fullName evidence="5">Acyl CoA:acetate/3-ketoacid CoA transferase</fullName>
    </submittedName>
</protein>
<dbReference type="Gene3D" id="3.40.1080.10">
    <property type="entry name" value="Glutaconate Coenzyme A-transferase"/>
    <property type="match status" value="2"/>
</dbReference>
<evidence type="ECO:0000256" key="3">
    <source>
        <dbReference type="PIRNR" id="PIRNR000858"/>
    </source>
</evidence>
<keyword evidence="2 3" id="KW-0808">Transferase</keyword>
<comment type="similarity">
    <text evidence="1 3">Belongs to the 3-oxoacid CoA-transferase family.</text>
</comment>
<organism evidence="5 6">
    <name type="scientific">Sulfobacillus acidophilus</name>
    <dbReference type="NCBI Taxonomy" id="53633"/>
    <lineage>
        <taxon>Bacteria</taxon>
        <taxon>Bacillati</taxon>
        <taxon>Bacillota</taxon>
        <taxon>Clostridia</taxon>
        <taxon>Eubacteriales</taxon>
        <taxon>Clostridiales Family XVII. Incertae Sedis</taxon>
        <taxon>Sulfobacillus</taxon>
    </lineage>
</organism>
<dbReference type="EMBL" id="PXYV01000016">
    <property type="protein sequence ID" value="PSR22488.1"/>
    <property type="molecule type" value="Genomic_DNA"/>
</dbReference>